<organism evidence="1 2">
    <name type="scientific">Camelus dromedarius</name>
    <name type="common">Dromedary</name>
    <name type="synonym">Arabian camel</name>
    <dbReference type="NCBI Taxonomy" id="9838"/>
    <lineage>
        <taxon>Eukaryota</taxon>
        <taxon>Metazoa</taxon>
        <taxon>Chordata</taxon>
        <taxon>Craniata</taxon>
        <taxon>Vertebrata</taxon>
        <taxon>Euteleostomi</taxon>
        <taxon>Mammalia</taxon>
        <taxon>Eutheria</taxon>
        <taxon>Laurasiatheria</taxon>
        <taxon>Artiodactyla</taxon>
        <taxon>Tylopoda</taxon>
        <taxon>Camelidae</taxon>
        <taxon>Camelus</taxon>
    </lineage>
</organism>
<evidence type="ECO:0000313" key="2">
    <source>
        <dbReference type="Proteomes" id="UP000299084"/>
    </source>
</evidence>
<comment type="caution">
    <text evidence="1">The sequence shown here is derived from an EMBL/GenBank/DDBJ whole genome shotgun (WGS) entry which is preliminary data.</text>
</comment>
<proteinExistence type="predicted"/>
<reference evidence="1 2" key="1">
    <citation type="journal article" date="2019" name="Mol. Ecol. Resour.">
        <title>Improving Illumina assemblies with Hi-C and long reads: an example with the North African dromedary.</title>
        <authorList>
            <person name="Elbers J.P."/>
            <person name="Rogers M.F."/>
            <person name="Perelman P.L."/>
            <person name="Proskuryakova A.A."/>
            <person name="Serdyukova N.A."/>
            <person name="Johnson W.E."/>
            <person name="Horin P."/>
            <person name="Corander J."/>
            <person name="Murphy D."/>
            <person name="Burger P.A."/>
        </authorList>
    </citation>
    <scope>NUCLEOTIDE SEQUENCE [LARGE SCALE GENOMIC DNA]</scope>
    <source>
        <strain evidence="1">Drom800</strain>
        <tissue evidence="1">Blood</tissue>
    </source>
</reference>
<gene>
    <name evidence="1" type="ORF">Cadr_000027730</name>
</gene>
<dbReference type="AlphaFoldDB" id="A0A5N4CBF9"/>
<name>A0A5N4CBF9_CAMDR</name>
<accession>A0A5N4CBF9</accession>
<dbReference type="EMBL" id="JWIN03000030">
    <property type="protein sequence ID" value="KAB1256187.1"/>
    <property type="molecule type" value="Genomic_DNA"/>
</dbReference>
<keyword evidence="2" id="KW-1185">Reference proteome</keyword>
<sequence>MKPQDQLDVAGAGLRYVDSSGARQKTAAPPQYVLCIPSACQSVNVTLKNCATFLIPTFLLSPWDQVPLPGAQRISIILTVLLPDHFFRKLM</sequence>
<dbReference type="Proteomes" id="UP000299084">
    <property type="component" value="Unassembled WGS sequence"/>
</dbReference>
<protein>
    <submittedName>
        <fullName evidence="1">Uncharacterized protein</fullName>
    </submittedName>
</protein>
<evidence type="ECO:0000313" key="1">
    <source>
        <dbReference type="EMBL" id="KAB1256187.1"/>
    </source>
</evidence>